<proteinExistence type="predicted"/>
<reference evidence="1 2" key="1">
    <citation type="journal article" date="2020" name="Cell">
        <title>Large-Scale Comparative Analyses of Tick Genomes Elucidate Their Genetic Diversity and Vector Capacities.</title>
        <authorList>
            <consortium name="Tick Genome and Microbiome Consortium (TIGMIC)"/>
            <person name="Jia N."/>
            <person name="Wang J."/>
            <person name="Shi W."/>
            <person name="Du L."/>
            <person name="Sun Y."/>
            <person name="Zhan W."/>
            <person name="Jiang J.F."/>
            <person name="Wang Q."/>
            <person name="Zhang B."/>
            <person name="Ji P."/>
            <person name="Bell-Sakyi L."/>
            <person name="Cui X.M."/>
            <person name="Yuan T.T."/>
            <person name="Jiang B.G."/>
            <person name="Yang W.F."/>
            <person name="Lam T.T."/>
            <person name="Chang Q.C."/>
            <person name="Ding S.J."/>
            <person name="Wang X.J."/>
            <person name="Zhu J.G."/>
            <person name="Ruan X.D."/>
            <person name="Zhao L."/>
            <person name="Wei J.T."/>
            <person name="Ye R.Z."/>
            <person name="Que T.C."/>
            <person name="Du C.H."/>
            <person name="Zhou Y.H."/>
            <person name="Cheng J.X."/>
            <person name="Dai P.F."/>
            <person name="Guo W.B."/>
            <person name="Han X.H."/>
            <person name="Huang E.J."/>
            <person name="Li L.F."/>
            <person name="Wei W."/>
            <person name="Gao Y.C."/>
            <person name="Liu J.Z."/>
            <person name="Shao H.Z."/>
            <person name="Wang X."/>
            <person name="Wang C.C."/>
            <person name="Yang T.C."/>
            <person name="Huo Q.B."/>
            <person name="Li W."/>
            <person name="Chen H.Y."/>
            <person name="Chen S.E."/>
            <person name="Zhou L.G."/>
            <person name="Ni X.B."/>
            <person name="Tian J.H."/>
            <person name="Sheng Y."/>
            <person name="Liu T."/>
            <person name="Pan Y.S."/>
            <person name="Xia L.Y."/>
            <person name="Li J."/>
            <person name="Zhao F."/>
            <person name="Cao W.C."/>
        </authorList>
    </citation>
    <scope>NUCLEOTIDE SEQUENCE [LARGE SCALE GENOMIC DNA]</scope>
    <source>
        <strain evidence="1">Iper-2018</strain>
    </source>
</reference>
<dbReference type="EMBL" id="JABSTQ010011432">
    <property type="protein sequence ID" value="KAG0411426.1"/>
    <property type="molecule type" value="Genomic_DNA"/>
</dbReference>
<comment type="caution">
    <text evidence="1">The sequence shown here is derived from an EMBL/GenBank/DDBJ whole genome shotgun (WGS) entry which is preliminary data.</text>
</comment>
<sequence length="276" mass="31025">MAAPPAKRLKYKAKDLAMKVEILRVSKDGVSRRQVMERYDVERSTLATYVKNEAEILRAFESEKFNVKRKRLRKAAHPKLEEALLRWIVSARDAQLPLSGPLICAQAEKHAVKIKIVSFKASEGWFARFKERHGLVFRHHSGFVRFEACQVVQTPDVVEDDDGCFDGVLPAQVQLAEYLAIDDGVVAGQPSDDEIIRDALCDDGRASDEDDCPCEEPPPRRTVRDAAEALVVLEEFCYNTPDSASMVEHLTALRKVVVSAQMSSRKHAAITDFFPK</sequence>
<accession>A0AC60NW92</accession>
<organism evidence="1 2">
    <name type="scientific">Ixodes persulcatus</name>
    <name type="common">Taiga tick</name>
    <dbReference type="NCBI Taxonomy" id="34615"/>
    <lineage>
        <taxon>Eukaryota</taxon>
        <taxon>Metazoa</taxon>
        <taxon>Ecdysozoa</taxon>
        <taxon>Arthropoda</taxon>
        <taxon>Chelicerata</taxon>
        <taxon>Arachnida</taxon>
        <taxon>Acari</taxon>
        <taxon>Parasitiformes</taxon>
        <taxon>Ixodida</taxon>
        <taxon>Ixodoidea</taxon>
        <taxon>Ixodidae</taxon>
        <taxon>Ixodinae</taxon>
        <taxon>Ixodes</taxon>
    </lineage>
</organism>
<name>A0AC60NW92_IXOPE</name>
<evidence type="ECO:0000313" key="2">
    <source>
        <dbReference type="Proteomes" id="UP000805193"/>
    </source>
</evidence>
<dbReference type="Proteomes" id="UP000805193">
    <property type="component" value="Unassembled WGS sequence"/>
</dbReference>
<evidence type="ECO:0000313" key="1">
    <source>
        <dbReference type="EMBL" id="KAG0411426.1"/>
    </source>
</evidence>
<protein>
    <submittedName>
        <fullName evidence="1">Uncharacterized protein</fullName>
    </submittedName>
</protein>
<keyword evidence="2" id="KW-1185">Reference proteome</keyword>
<gene>
    <name evidence="1" type="ORF">HPB47_011441</name>
</gene>